<dbReference type="PANTHER" id="PTHR31672:SF10">
    <property type="entry name" value="F-BOX DOMAIN-CONTAINING PROTEIN"/>
    <property type="match status" value="1"/>
</dbReference>
<sequence length="411" mass="48374">MTTAMISNLPKDLLEEILSKLPFNSMKAVCLTCKTWNDLSKTESFAKMHICKATRCTFVYDDRDDTSQSLSNEQLQHKCQLRFLNNQVSIYRVFHYEGLVLCILKDVTRIVIWNPFLRQTRWIKLRFSHRTDVWDTFRYALGYEVKGSCRSVKFLRFLDYFSHQFFWYEIYDFDSGLWRSLDVTPYWCIYCAATSVSLKGNTYWCAKERNMSIESYIKHIICFDFTSERFGPLLPLPMVNSEEHNYNNVTLSCVKEEKLAVLFQSEDSEESQFEIWITTKIDVETVSWIKFLRMDKSPWISIAGSFFIDEEKNVLMSFGTQYYNKCTIRKRSVNIVGEDGYVRKLDPGVPIEGLCRPDVCCYVPSLIQVIKKPVGGKRIEQSSLENRRFDQSMLRLAALEKLLKKKQQGYW</sequence>
<dbReference type="InterPro" id="IPR036047">
    <property type="entry name" value="F-box-like_dom_sf"/>
</dbReference>
<gene>
    <name evidence="2" type="ORF">CARUB_v10024649mg</name>
</gene>
<dbReference type="InterPro" id="IPR017451">
    <property type="entry name" value="F-box-assoc_interact_dom"/>
</dbReference>
<dbReference type="NCBIfam" id="TIGR01640">
    <property type="entry name" value="F_box_assoc_1"/>
    <property type="match status" value="1"/>
</dbReference>
<dbReference type="EMBL" id="KB870808">
    <property type="protein sequence ID" value="EOA28442.1"/>
    <property type="molecule type" value="Genomic_DNA"/>
</dbReference>
<dbReference type="STRING" id="81985.R0FZB7"/>
<organism evidence="2 3">
    <name type="scientific">Capsella rubella</name>
    <dbReference type="NCBI Taxonomy" id="81985"/>
    <lineage>
        <taxon>Eukaryota</taxon>
        <taxon>Viridiplantae</taxon>
        <taxon>Streptophyta</taxon>
        <taxon>Embryophyta</taxon>
        <taxon>Tracheophyta</taxon>
        <taxon>Spermatophyta</taxon>
        <taxon>Magnoliopsida</taxon>
        <taxon>eudicotyledons</taxon>
        <taxon>Gunneridae</taxon>
        <taxon>Pentapetalae</taxon>
        <taxon>rosids</taxon>
        <taxon>malvids</taxon>
        <taxon>Brassicales</taxon>
        <taxon>Brassicaceae</taxon>
        <taxon>Camelineae</taxon>
        <taxon>Capsella</taxon>
    </lineage>
</organism>
<evidence type="ECO:0000313" key="3">
    <source>
        <dbReference type="Proteomes" id="UP000029121"/>
    </source>
</evidence>
<proteinExistence type="predicted"/>
<name>R0FZB7_9BRAS</name>
<accession>R0FZB7</accession>
<dbReference type="PANTHER" id="PTHR31672">
    <property type="entry name" value="BNACNNG10540D PROTEIN"/>
    <property type="match status" value="1"/>
</dbReference>
<feature type="domain" description="F-box" evidence="1">
    <location>
        <begin position="3"/>
        <end position="48"/>
    </location>
</feature>
<dbReference type="InterPro" id="IPR050796">
    <property type="entry name" value="SCF_F-box_component"/>
</dbReference>
<dbReference type="SMART" id="SM00256">
    <property type="entry name" value="FBOX"/>
    <property type="match status" value="1"/>
</dbReference>
<protein>
    <recommendedName>
        <fullName evidence="1">F-box domain-containing protein</fullName>
    </recommendedName>
</protein>
<dbReference type="Proteomes" id="UP000029121">
    <property type="component" value="Unassembled WGS sequence"/>
</dbReference>
<evidence type="ECO:0000259" key="1">
    <source>
        <dbReference type="PROSITE" id="PS50181"/>
    </source>
</evidence>
<keyword evidence="3" id="KW-1185">Reference proteome</keyword>
<dbReference type="Gene3D" id="1.20.1280.50">
    <property type="match status" value="1"/>
</dbReference>
<evidence type="ECO:0000313" key="2">
    <source>
        <dbReference type="EMBL" id="EOA28442.1"/>
    </source>
</evidence>
<dbReference type="Pfam" id="PF00646">
    <property type="entry name" value="F-box"/>
    <property type="match status" value="1"/>
</dbReference>
<dbReference type="Pfam" id="PF07734">
    <property type="entry name" value="FBA_1"/>
    <property type="match status" value="1"/>
</dbReference>
<dbReference type="AlphaFoldDB" id="R0FZB7"/>
<dbReference type="InterPro" id="IPR001810">
    <property type="entry name" value="F-box_dom"/>
</dbReference>
<dbReference type="PROSITE" id="PS50181">
    <property type="entry name" value="FBOX"/>
    <property type="match status" value="1"/>
</dbReference>
<dbReference type="InterPro" id="IPR006527">
    <property type="entry name" value="F-box-assoc_dom_typ1"/>
</dbReference>
<reference evidence="3" key="1">
    <citation type="journal article" date="2013" name="Nat. Genet.">
        <title>The Capsella rubella genome and the genomic consequences of rapid mating system evolution.</title>
        <authorList>
            <person name="Slotte T."/>
            <person name="Hazzouri K.M."/>
            <person name="Agren J.A."/>
            <person name="Koenig D."/>
            <person name="Maumus F."/>
            <person name="Guo Y.L."/>
            <person name="Steige K."/>
            <person name="Platts A.E."/>
            <person name="Escobar J.S."/>
            <person name="Newman L.K."/>
            <person name="Wang W."/>
            <person name="Mandakova T."/>
            <person name="Vello E."/>
            <person name="Smith L.M."/>
            <person name="Henz S.R."/>
            <person name="Steffen J."/>
            <person name="Takuno S."/>
            <person name="Brandvain Y."/>
            <person name="Coop G."/>
            <person name="Andolfatto P."/>
            <person name="Hu T.T."/>
            <person name="Blanchette M."/>
            <person name="Clark R.M."/>
            <person name="Quesneville H."/>
            <person name="Nordborg M."/>
            <person name="Gaut B.S."/>
            <person name="Lysak M.A."/>
            <person name="Jenkins J."/>
            <person name="Grimwood J."/>
            <person name="Chapman J."/>
            <person name="Prochnik S."/>
            <person name="Shu S."/>
            <person name="Rokhsar D."/>
            <person name="Schmutz J."/>
            <person name="Weigel D."/>
            <person name="Wright S.I."/>
        </authorList>
    </citation>
    <scope>NUCLEOTIDE SEQUENCE [LARGE SCALE GENOMIC DNA]</scope>
    <source>
        <strain evidence="3">cv. Monte Gargano</strain>
    </source>
</reference>
<dbReference type="SUPFAM" id="SSF81383">
    <property type="entry name" value="F-box domain"/>
    <property type="match status" value="1"/>
</dbReference>